<evidence type="ECO:0000256" key="10">
    <source>
        <dbReference type="SAM" id="Phobius"/>
    </source>
</evidence>
<dbReference type="EC" id="2.4.-.-" evidence="12"/>
<feature type="transmembrane region" description="Helical" evidence="10">
    <location>
        <begin position="467"/>
        <end position="491"/>
    </location>
</feature>
<comment type="subcellular location">
    <subcellularLocation>
        <location evidence="1">Membrane</location>
        <topology evidence="1">Multi-pass membrane protein</topology>
    </subcellularLocation>
</comment>
<dbReference type="SUPFAM" id="SSF51445">
    <property type="entry name" value="(Trans)glycosidases"/>
    <property type="match status" value="2"/>
</dbReference>
<comment type="caution">
    <text evidence="12">The sequence shown here is derived from an EMBL/GenBank/DDBJ whole genome shotgun (WGS) entry which is preliminary data.</text>
</comment>
<name>A0ABS9KK71_9BACT</name>
<evidence type="ECO:0000256" key="3">
    <source>
        <dbReference type="ARBA" id="ARBA00022679"/>
    </source>
</evidence>
<dbReference type="Gene3D" id="3.90.550.10">
    <property type="entry name" value="Spore Coat Polysaccharide Biosynthesis Protein SpsA, Chain A"/>
    <property type="match status" value="1"/>
</dbReference>
<dbReference type="InterPro" id="IPR050321">
    <property type="entry name" value="Glycosyltr_2/OpgH_subfam"/>
</dbReference>
<gene>
    <name evidence="12" type="ORF">LZZ85_00395</name>
</gene>
<dbReference type="InterPro" id="IPR017853">
    <property type="entry name" value="GH"/>
</dbReference>
<feature type="active site" description="Proton donor" evidence="9">
    <location>
        <position position="691"/>
    </location>
</feature>
<feature type="transmembrane region" description="Helical" evidence="10">
    <location>
        <begin position="333"/>
        <end position="357"/>
    </location>
</feature>
<keyword evidence="3 12" id="KW-0808">Transferase</keyword>
<keyword evidence="2 12" id="KW-0328">Glycosyltransferase</keyword>
<keyword evidence="4 10" id="KW-0812">Transmembrane</keyword>
<dbReference type="Gene3D" id="3.20.20.80">
    <property type="entry name" value="Glycosidases"/>
    <property type="match status" value="2"/>
</dbReference>
<accession>A0ABS9KK71</accession>
<feature type="transmembrane region" description="Helical" evidence="10">
    <location>
        <begin position="12"/>
        <end position="35"/>
    </location>
</feature>
<feature type="domain" description="GH26" evidence="11">
    <location>
        <begin position="553"/>
        <end position="846"/>
    </location>
</feature>
<dbReference type="RefSeq" id="WP_237867938.1">
    <property type="nucleotide sequence ID" value="NZ_JAKLTR010000001.1"/>
</dbReference>
<evidence type="ECO:0000313" key="13">
    <source>
        <dbReference type="Proteomes" id="UP001165367"/>
    </source>
</evidence>
<feature type="transmembrane region" description="Helical" evidence="10">
    <location>
        <begin position="363"/>
        <end position="384"/>
    </location>
</feature>
<dbReference type="Pfam" id="PF02156">
    <property type="entry name" value="Glyco_hydro_26"/>
    <property type="match status" value="1"/>
</dbReference>
<dbReference type="PROSITE" id="PS51764">
    <property type="entry name" value="GH26"/>
    <property type="match status" value="1"/>
</dbReference>
<feature type="transmembrane region" description="Helical" evidence="10">
    <location>
        <begin position="396"/>
        <end position="419"/>
    </location>
</feature>
<evidence type="ECO:0000256" key="5">
    <source>
        <dbReference type="ARBA" id="ARBA00022801"/>
    </source>
</evidence>
<feature type="transmembrane region" description="Helical" evidence="10">
    <location>
        <begin position="439"/>
        <end position="460"/>
    </location>
</feature>
<dbReference type="PANTHER" id="PTHR43867:SF2">
    <property type="entry name" value="CELLULOSE SYNTHASE CATALYTIC SUBUNIT A [UDP-FORMING]"/>
    <property type="match status" value="1"/>
</dbReference>
<keyword evidence="5 9" id="KW-0378">Hydrolase</keyword>
<dbReference type="SUPFAM" id="SSF53448">
    <property type="entry name" value="Nucleotide-diphospho-sugar transferases"/>
    <property type="match status" value="1"/>
</dbReference>
<keyword evidence="6 10" id="KW-1133">Transmembrane helix</keyword>
<proteinExistence type="inferred from homology"/>
<dbReference type="GO" id="GO:0016757">
    <property type="term" value="F:glycosyltransferase activity"/>
    <property type="evidence" value="ECO:0007669"/>
    <property type="project" value="UniProtKB-KW"/>
</dbReference>
<keyword evidence="7 10" id="KW-0472">Membrane</keyword>
<evidence type="ECO:0000313" key="12">
    <source>
        <dbReference type="EMBL" id="MCG2612709.1"/>
    </source>
</evidence>
<evidence type="ECO:0000256" key="1">
    <source>
        <dbReference type="ARBA" id="ARBA00004141"/>
    </source>
</evidence>
<dbReference type="InterPro" id="IPR029044">
    <property type="entry name" value="Nucleotide-diphossugar_trans"/>
</dbReference>
<keyword evidence="8 9" id="KW-0326">Glycosidase</keyword>
<evidence type="ECO:0000256" key="8">
    <source>
        <dbReference type="ARBA" id="ARBA00023295"/>
    </source>
</evidence>
<dbReference type="InterPro" id="IPR001173">
    <property type="entry name" value="Glyco_trans_2-like"/>
</dbReference>
<protein>
    <submittedName>
        <fullName evidence="12">Glycosyltransferase</fullName>
        <ecNumber evidence="12">2.4.-.-</ecNumber>
    </submittedName>
</protein>
<evidence type="ECO:0000256" key="9">
    <source>
        <dbReference type="PROSITE-ProRule" id="PRU01100"/>
    </source>
</evidence>
<reference evidence="12" key="1">
    <citation type="submission" date="2022-01" db="EMBL/GenBank/DDBJ databases">
        <authorList>
            <person name="Jo J.-H."/>
            <person name="Im W.-T."/>
        </authorList>
    </citation>
    <scope>NUCLEOTIDE SEQUENCE</scope>
    <source>
        <strain evidence="12">NA20</strain>
    </source>
</reference>
<feature type="active site" description="Nucleophile" evidence="9">
    <location>
        <position position="794"/>
    </location>
</feature>
<evidence type="ECO:0000256" key="7">
    <source>
        <dbReference type="ARBA" id="ARBA00023136"/>
    </source>
</evidence>
<sequence length="1265" mass="144404">MKNSSTTVSNPSKAALITLRLMIGIGVCSMFFLLYSLFDRAQIGHAPFYWILMVAMCVNFLKILHEWYHYFSIAVPPEPAAGKDFTVDIFTTFCAGEPYAMVVATLEAIQQITYPHTTYLCDEADDPYLKDVCLRLNVRHITREVHTNAKAGNINNALQFASGELCVILDPDHIPQPDFLDPVIAHFNDPKIGYVQIVQAYYNLGENFIAKGAAQQTFQFYGPIMMTMNSYGTVQAIGANCTFRRAALDSIGGHAAGLAEDMHTALQLHAKGWTSVYVPAILARGLVPASLSAYYAQQLKWSRGTFEIFFTSFIRLFPKLTWRQRIHYATIPLYYLSGFIVLINFLIPIMSLSTGLIPLRMDILDFLLLGMPMIASMILIRHYVQRWVMEEKERGFHLIGGLLQIGTWWIYIIGFLYTILRKKVPYIPTPKDNTHPDPWWLNLPNLVVILVSLLAIVLGLRYDWNPYSIAMAGIAAVNCIILLTVIGISSATDEVKLRDRYEWINRSLTIPLLLKRKFWILRHAFIYTGLRKLGLLLIALSVFTAWYLLKEDARPPAGQDKTIQQPHPFLTGVFQPGNTAGLVSMKEVSAYESTAETRFSIISLYIPWGDAPQCLLPDSIIRNIYENYSLPMITWEPWTSLFNSDTTTARSGKEQQVFRRLLKGDFDHYLDRFARQIIKLNKPIFIRLAHEPDNPAYPWSPSGGNTPDEFKAGWKYIYEYFLQKGVNNVAWVWSPWKAANIEAYFPGKQYVDWLGVTMLDYGALRGTSDSFEDLYRPFHQHGIFRSGLPVMVAEMGSLAGKEQQTQWFSSAFKKISEQFPDIRAAVFFNSHHDQNVPQQNAVTSLDWQIKSPDSVLSLLKQYPRVDISRDLTFWTDLPERKAATAFPIRKLPSLIRGMNYHTAKTWYRNYHDLTRRNVTHDMQEMRSMGITTIRRYGPGIYDQNVLKVASQTGMNMMYAFWIPTLKRNKNDREILVDAGRQIIATVRSLKDQRNIMAWSIGNTGQWLLPPQLKPVAIYQQEYFLQWLNELVTDIKTIDSTRPVTIDVDLSVHLRATIAMLRTKLPAVDAYGIVMGKDTTGIAQLSQIDQTPVFVSEIFPQHIALLKNLPEMPAFIKEFQDQQTRDCITFDGVIDHWGRRKPVYDLLQAEWGTTTSSIKLPSVKILRPAVPLFSNRVVTYSALVNTGEGWRFPDTMESRLRFEWHLVKTGLNGEAIYMETIGSGTTINLNIPEEPERYRLYVEVVAGNKADGAQSLLNLPLFRMDR</sequence>
<dbReference type="InterPro" id="IPR022790">
    <property type="entry name" value="GH26_dom"/>
</dbReference>
<organism evidence="12 13">
    <name type="scientific">Terrimonas ginsenosidimutans</name>
    <dbReference type="NCBI Taxonomy" id="2908004"/>
    <lineage>
        <taxon>Bacteria</taxon>
        <taxon>Pseudomonadati</taxon>
        <taxon>Bacteroidota</taxon>
        <taxon>Chitinophagia</taxon>
        <taxon>Chitinophagales</taxon>
        <taxon>Chitinophagaceae</taxon>
        <taxon>Terrimonas</taxon>
    </lineage>
</organism>
<feature type="transmembrane region" description="Helical" evidence="10">
    <location>
        <begin position="47"/>
        <end position="64"/>
    </location>
</feature>
<comment type="similarity">
    <text evidence="9">Belongs to the glycosyl hydrolase 26 family.</text>
</comment>
<dbReference type="Proteomes" id="UP001165367">
    <property type="component" value="Unassembled WGS sequence"/>
</dbReference>
<dbReference type="CDD" id="cd06421">
    <property type="entry name" value="CESA_CelA_like"/>
    <property type="match status" value="1"/>
</dbReference>
<evidence type="ECO:0000256" key="6">
    <source>
        <dbReference type="ARBA" id="ARBA00022989"/>
    </source>
</evidence>
<evidence type="ECO:0000256" key="2">
    <source>
        <dbReference type="ARBA" id="ARBA00022676"/>
    </source>
</evidence>
<dbReference type="Pfam" id="PF13632">
    <property type="entry name" value="Glyco_trans_2_3"/>
    <property type="match status" value="1"/>
</dbReference>
<dbReference type="PANTHER" id="PTHR43867">
    <property type="entry name" value="CELLULOSE SYNTHASE CATALYTIC SUBUNIT A [UDP-FORMING]"/>
    <property type="match status" value="1"/>
</dbReference>
<keyword evidence="13" id="KW-1185">Reference proteome</keyword>
<evidence type="ECO:0000256" key="4">
    <source>
        <dbReference type="ARBA" id="ARBA00022692"/>
    </source>
</evidence>
<dbReference type="EMBL" id="JAKLTR010000001">
    <property type="protein sequence ID" value="MCG2612709.1"/>
    <property type="molecule type" value="Genomic_DNA"/>
</dbReference>
<evidence type="ECO:0000259" key="11">
    <source>
        <dbReference type="PROSITE" id="PS51764"/>
    </source>
</evidence>